<comment type="catalytic activity">
    <reaction evidence="9">
        <text>a 1,2-diacyl-sn-glycero-3-phospho-(1D-myo-inositol) + ATP = a 1,2-diacyl-sn-glycero-3-phospho-(1D-myo-inositol 4-phosphate) + ADP + H(+)</text>
        <dbReference type="Rhea" id="RHEA:19877"/>
        <dbReference type="ChEBI" id="CHEBI:15378"/>
        <dbReference type="ChEBI" id="CHEBI:30616"/>
        <dbReference type="ChEBI" id="CHEBI:57880"/>
        <dbReference type="ChEBI" id="CHEBI:58178"/>
        <dbReference type="ChEBI" id="CHEBI:456216"/>
        <dbReference type="EC" id="2.7.1.67"/>
    </reaction>
</comment>
<protein>
    <recommendedName>
        <fullName evidence="9">Phosphatidylinositol 4-kinase type 2</fullName>
        <ecNumber evidence="9">2.7.1.67</ecNumber>
    </recommendedName>
</protein>
<evidence type="ECO:0000256" key="7">
    <source>
        <dbReference type="ARBA" id="ARBA00022840"/>
    </source>
</evidence>
<dbReference type="GO" id="GO:0005886">
    <property type="term" value="C:plasma membrane"/>
    <property type="evidence" value="ECO:0007669"/>
    <property type="project" value="UniProtKB-SubCell"/>
</dbReference>
<evidence type="ECO:0000256" key="8">
    <source>
        <dbReference type="ARBA" id="ARBA00023136"/>
    </source>
</evidence>
<proteinExistence type="inferred from homology"/>
<name>A0A0N4UGA9_DRAME</name>
<feature type="domain" description="PI3K/PI4K catalytic" evidence="10">
    <location>
        <begin position="4"/>
        <end position="323"/>
    </location>
</feature>
<dbReference type="GO" id="GO:0005524">
    <property type="term" value="F:ATP binding"/>
    <property type="evidence" value="ECO:0007669"/>
    <property type="project" value="UniProtKB-UniRule"/>
</dbReference>
<organism evidence="12 14">
    <name type="scientific">Dracunculus medinensis</name>
    <name type="common">Guinea worm</name>
    <dbReference type="NCBI Taxonomy" id="318479"/>
    <lineage>
        <taxon>Eukaryota</taxon>
        <taxon>Metazoa</taxon>
        <taxon>Ecdysozoa</taxon>
        <taxon>Nematoda</taxon>
        <taxon>Chromadorea</taxon>
        <taxon>Rhabditida</taxon>
        <taxon>Spirurina</taxon>
        <taxon>Dracunculoidea</taxon>
        <taxon>Dracunculidae</taxon>
        <taxon>Dracunculus</taxon>
    </lineage>
</organism>
<evidence type="ECO:0000256" key="2">
    <source>
        <dbReference type="ARBA" id="ARBA00008941"/>
    </source>
</evidence>
<evidence type="ECO:0000256" key="6">
    <source>
        <dbReference type="ARBA" id="ARBA00022777"/>
    </source>
</evidence>
<evidence type="ECO:0000313" key="12">
    <source>
        <dbReference type="Proteomes" id="UP000038040"/>
    </source>
</evidence>
<gene>
    <name evidence="11" type="ORF">DME_LOCUS9629</name>
</gene>
<reference evidence="11 13" key="2">
    <citation type="submission" date="2018-11" db="EMBL/GenBank/DDBJ databases">
        <authorList>
            <consortium name="Pathogen Informatics"/>
        </authorList>
    </citation>
    <scope>NUCLEOTIDE SEQUENCE [LARGE SCALE GENOMIC DNA]</scope>
</reference>
<comment type="subcellular location">
    <subcellularLocation>
        <location evidence="1">Cell membrane</location>
    </subcellularLocation>
    <subcellularLocation>
        <location evidence="9">Membrane</location>
        <topology evidence="9">Peripheral membrane protein</topology>
    </subcellularLocation>
</comment>
<dbReference type="Proteomes" id="UP000038040">
    <property type="component" value="Unplaced"/>
</dbReference>
<dbReference type="AlphaFoldDB" id="A0A0N4UGA9"/>
<evidence type="ECO:0000256" key="9">
    <source>
        <dbReference type="RuleBase" id="RU367084"/>
    </source>
</evidence>
<dbReference type="GO" id="GO:0005802">
    <property type="term" value="C:trans-Golgi network"/>
    <property type="evidence" value="ECO:0007669"/>
    <property type="project" value="TreeGrafter"/>
</dbReference>
<evidence type="ECO:0000256" key="3">
    <source>
        <dbReference type="ARBA" id="ARBA00022475"/>
    </source>
</evidence>
<keyword evidence="13" id="KW-1185">Reference proteome</keyword>
<dbReference type="Pfam" id="PF00454">
    <property type="entry name" value="PI3_PI4_kinase"/>
    <property type="match status" value="1"/>
</dbReference>
<dbReference type="STRING" id="318479.A0A0N4UGA9"/>
<evidence type="ECO:0000256" key="1">
    <source>
        <dbReference type="ARBA" id="ARBA00004236"/>
    </source>
</evidence>
<dbReference type="InterPro" id="IPR000403">
    <property type="entry name" value="PI3/4_kinase_cat_dom"/>
</dbReference>
<sequence length="353" mass="41343">MKLGVHPVRTPCGTSGSYFVRDASKKYIAIFKPKDEEPFASLNPKWPKYFQRILSFCCFGRACLIPNMGYMSELKIVPNTYLVQLASPSFFYRKQGEFKLKNGSYQCIIIFRVQLMKSYFQQRLRINRKSKNSSFQLFVDGFESANIVLAKWSHKSPLTEKESQKFHILFQKMCVLDYVIRNTDRHMDNWLIKYKQNEEIDIAAIDNGLAFPVKHPETASRLRPFPFEWANLSWALIVLLNNIFQPWDDTLKEFLLGLLTTKFVRDLCADLRTLFKYDPTANSLLIHNQLKVMRGQIWNLRCSLLNEESPAQMVKKAPILVSFRNRGYIGSITADWNEAFIVKPADYRRRQWC</sequence>
<evidence type="ECO:0000313" key="14">
    <source>
        <dbReference type="WBParaSite" id="DME_0000651801-mRNA-1"/>
    </source>
</evidence>
<evidence type="ECO:0000256" key="5">
    <source>
        <dbReference type="ARBA" id="ARBA00022741"/>
    </source>
</evidence>
<keyword evidence="5 9" id="KW-0547">Nucleotide-binding</keyword>
<evidence type="ECO:0000313" key="13">
    <source>
        <dbReference type="Proteomes" id="UP000274756"/>
    </source>
</evidence>
<dbReference type="GO" id="GO:0005765">
    <property type="term" value="C:lysosomal membrane"/>
    <property type="evidence" value="ECO:0007669"/>
    <property type="project" value="TreeGrafter"/>
</dbReference>
<reference evidence="14" key="1">
    <citation type="submission" date="2017-02" db="UniProtKB">
        <authorList>
            <consortium name="WormBaseParasite"/>
        </authorList>
    </citation>
    <scope>IDENTIFICATION</scope>
</reference>
<dbReference type="GO" id="GO:0004430">
    <property type="term" value="F:1-phosphatidylinositol 4-kinase activity"/>
    <property type="evidence" value="ECO:0007669"/>
    <property type="project" value="UniProtKB-UniRule"/>
</dbReference>
<dbReference type="OrthoDB" id="3349449at2759"/>
<keyword evidence="3" id="KW-1003">Cell membrane</keyword>
<dbReference type="PANTHER" id="PTHR12865:SF5">
    <property type="entry name" value="PHOSPHATIDYLINOSITOL 4-KINASE TYPE 2"/>
    <property type="match status" value="1"/>
</dbReference>
<dbReference type="GO" id="GO:0007032">
    <property type="term" value="P:endosome organization"/>
    <property type="evidence" value="ECO:0007669"/>
    <property type="project" value="TreeGrafter"/>
</dbReference>
<dbReference type="WBParaSite" id="DME_0000651801-mRNA-1">
    <property type="protein sequence ID" value="DME_0000651801-mRNA-1"/>
    <property type="gene ID" value="DME_0000651801"/>
</dbReference>
<dbReference type="PROSITE" id="PS50290">
    <property type="entry name" value="PI3_4_KINASE_3"/>
    <property type="match status" value="1"/>
</dbReference>
<keyword evidence="4 9" id="KW-0808">Transferase</keyword>
<evidence type="ECO:0000259" key="10">
    <source>
        <dbReference type="PROSITE" id="PS50290"/>
    </source>
</evidence>
<evidence type="ECO:0000256" key="4">
    <source>
        <dbReference type="ARBA" id="ARBA00022679"/>
    </source>
</evidence>
<dbReference type="Proteomes" id="UP000274756">
    <property type="component" value="Unassembled WGS sequence"/>
</dbReference>
<dbReference type="EMBL" id="UYYG01001186">
    <property type="protein sequence ID" value="VDN59656.1"/>
    <property type="molecule type" value="Genomic_DNA"/>
</dbReference>
<keyword evidence="7 9" id="KW-0067">ATP-binding</keyword>
<dbReference type="Gene3D" id="1.10.1070.20">
    <property type="match status" value="1"/>
</dbReference>
<evidence type="ECO:0000313" key="11">
    <source>
        <dbReference type="EMBL" id="VDN59656.1"/>
    </source>
</evidence>
<keyword evidence="8 9" id="KW-0472">Membrane</keyword>
<dbReference type="EC" id="2.7.1.67" evidence="9"/>
<dbReference type="GO" id="GO:0007030">
    <property type="term" value="P:Golgi organization"/>
    <property type="evidence" value="ECO:0007669"/>
    <property type="project" value="TreeGrafter"/>
</dbReference>
<dbReference type="InterPro" id="IPR039756">
    <property type="entry name" value="Lsb6/PI4K2"/>
</dbReference>
<dbReference type="GO" id="GO:0046854">
    <property type="term" value="P:phosphatidylinositol phosphate biosynthetic process"/>
    <property type="evidence" value="ECO:0007669"/>
    <property type="project" value="UniProtKB-UniRule"/>
</dbReference>
<comment type="similarity">
    <text evidence="2 9">Belongs to the PI3/PI4-kinase family. Type II PI4K subfamily.</text>
</comment>
<dbReference type="GO" id="GO:0005768">
    <property type="term" value="C:endosome"/>
    <property type="evidence" value="ECO:0007669"/>
    <property type="project" value="TreeGrafter"/>
</dbReference>
<keyword evidence="6 9" id="KW-0418">Kinase</keyword>
<dbReference type="PANTHER" id="PTHR12865">
    <property type="entry name" value="PHOSPHATIDYLINOSITOL 4-KINASE TYPE-II"/>
    <property type="match status" value="1"/>
</dbReference>
<accession>A0A0N4UGA9</accession>